<feature type="domain" description="ABC transmembrane type-1" evidence="7">
    <location>
        <begin position="38"/>
        <end position="308"/>
    </location>
</feature>
<keyword evidence="4 5" id="KW-0472">Membrane</keyword>
<evidence type="ECO:0000259" key="6">
    <source>
        <dbReference type="PROSITE" id="PS50893"/>
    </source>
</evidence>
<keyword evidence="3 5" id="KW-1133">Transmembrane helix</keyword>
<dbReference type="CDD" id="cd07346">
    <property type="entry name" value="ABC_6TM_exporters"/>
    <property type="match status" value="1"/>
</dbReference>
<feature type="transmembrane region" description="Helical" evidence="5">
    <location>
        <begin position="152"/>
        <end position="169"/>
    </location>
</feature>
<dbReference type="PROSITE" id="PS50929">
    <property type="entry name" value="ABC_TM1F"/>
    <property type="match status" value="1"/>
</dbReference>
<comment type="subcellular location">
    <subcellularLocation>
        <location evidence="1">Cell membrane</location>
        <topology evidence="1">Multi-pass membrane protein</topology>
    </subcellularLocation>
</comment>
<dbReference type="Pfam" id="PF00664">
    <property type="entry name" value="ABC_membrane"/>
    <property type="match status" value="1"/>
</dbReference>
<evidence type="ECO:0000313" key="9">
    <source>
        <dbReference type="Proteomes" id="UP000632454"/>
    </source>
</evidence>
<dbReference type="InterPro" id="IPR011527">
    <property type="entry name" value="ABC1_TM_dom"/>
</dbReference>
<dbReference type="PROSITE" id="PS00211">
    <property type="entry name" value="ABC_TRANSPORTER_1"/>
    <property type="match status" value="1"/>
</dbReference>
<dbReference type="InterPro" id="IPR003439">
    <property type="entry name" value="ABC_transporter-like_ATP-bd"/>
</dbReference>
<dbReference type="InterPro" id="IPR017871">
    <property type="entry name" value="ABC_transporter-like_CS"/>
</dbReference>
<keyword evidence="2 5" id="KW-0812">Transmembrane</keyword>
<dbReference type="PANTHER" id="PTHR43394:SF1">
    <property type="entry name" value="ATP-BINDING CASSETTE SUB-FAMILY B MEMBER 10, MITOCHONDRIAL"/>
    <property type="match status" value="1"/>
</dbReference>
<proteinExistence type="predicted"/>
<dbReference type="PANTHER" id="PTHR43394">
    <property type="entry name" value="ATP-DEPENDENT PERMEASE MDL1, MITOCHONDRIAL"/>
    <property type="match status" value="1"/>
</dbReference>
<dbReference type="Gene3D" id="1.20.1560.10">
    <property type="entry name" value="ABC transporter type 1, transmembrane domain"/>
    <property type="match status" value="1"/>
</dbReference>
<dbReference type="Gene3D" id="3.40.50.300">
    <property type="entry name" value="P-loop containing nucleotide triphosphate hydrolases"/>
    <property type="match status" value="1"/>
</dbReference>
<evidence type="ECO:0000259" key="7">
    <source>
        <dbReference type="PROSITE" id="PS50929"/>
    </source>
</evidence>
<dbReference type="InterPro" id="IPR027417">
    <property type="entry name" value="P-loop_NTPase"/>
</dbReference>
<dbReference type="SUPFAM" id="SSF90123">
    <property type="entry name" value="ABC transporter transmembrane region"/>
    <property type="match status" value="1"/>
</dbReference>
<dbReference type="PROSITE" id="PS50893">
    <property type="entry name" value="ABC_TRANSPORTER_2"/>
    <property type="match status" value="1"/>
</dbReference>
<feature type="transmembrane region" description="Helical" evidence="5">
    <location>
        <begin position="175"/>
        <end position="195"/>
    </location>
</feature>
<dbReference type="EMBL" id="BMCS01000001">
    <property type="protein sequence ID" value="GGF13773.1"/>
    <property type="molecule type" value="Genomic_DNA"/>
</dbReference>
<feature type="transmembrane region" description="Helical" evidence="5">
    <location>
        <begin position="40"/>
        <end position="60"/>
    </location>
</feature>
<keyword evidence="9" id="KW-1185">Reference proteome</keyword>
<dbReference type="Proteomes" id="UP000632454">
    <property type="component" value="Unassembled WGS sequence"/>
</dbReference>
<accession>A0ABQ1UBC4</accession>
<evidence type="ECO:0000256" key="1">
    <source>
        <dbReference type="ARBA" id="ARBA00004651"/>
    </source>
</evidence>
<feature type="transmembrane region" description="Helical" evidence="5">
    <location>
        <begin position="257"/>
        <end position="281"/>
    </location>
</feature>
<protein>
    <submittedName>
        <fullName evidence="8">ABC transporter permease</fullName>
    </submittedName>
</protein>
<dbReference type="InterPro" id="IPR039421">
    <property type="entry name" value="Type_1_exporter"/>
</dbReference>
<evidence type="ECO:0000256" key="5">
    <source>
        <dbReference type="SAM" id="Phobius"/>
    </source>
</evidence>
<evidence type="ECO:0000313" key="8">
    <source>
        <dbReference type="EMBL" id="GGF13773.1"/>
    </source>
</evidence>
<name>A0ABQ1UBC4_9NOCA</name>
<feature type="domain" description="ABC transporter" evidence="6">
    <location>
        <begin position="343"/>
        <end position="582"/>
    </location>
</feature>
<gene>
    <name evidence="8" type="ORF">GCM10007298_07170</name>
</gene>
<comment type="caution">
    <text evidence="8">The sequence shown here is derived from an EMBL/GenBank/DDBJ whole genome shotgun (WGS) entry which is preliminary data.</text>
</comment>
<dbReference type="RefSeq" id="WP_188486960.1">
    <property type="nucleotide sequence ID" value="NZ_BMCS01000001.1"/>
</dbReference>
<evidence type="ECO:0000256" key="4">
    <source>
        <dbReference type="ARBA" id="ARBA00023136"/>
    </source>
</evidence>
<reference evidence="9" key="1">
    <citation type="journal article" date="2019" name="Int. J. Syst. Evol. Microbiol.">
        <title>The Global Catalogue of Microorganisms (GCM) 10K type strain sequencing project: providing services to taxonomists for standard genome sequencing and annotation.</title>
        <authorList>
            <consortium name="The Broad Institute Genomics Platform"/>
            <consortium name="The Broad Institute Genome Sequencing Center for Infectious Disease"/>
            <person name="Wu L."/>
            <person name="Ma J."/>
        </authorList>
    </citation>
    <scope>NUCLEOTIDE SEQUENCE [LARGE SCALE GENOMIC DNA]</scope>
    <source>
        <strain evidence="9">CCM 7855</strain>
    </source>
</reference>
<dbReference type="Pfam" id="PF00005">
    <property type="entry name" value="ABC_tran"/>
    <property type="match status" value="1"/>
</dbReference>
<dbReference type="InterPro" id="IPR036640">
    <property type="entry name" value="ABC1_TM_sf"/>
</dbReference>
<evidence type="ECO:0000256" key="3">
    <source>
        <dbReference type="ARBA" id="ARBA00022989"/>
    </source>
</evidence>
<dbReference type="SUPFAM" id="SSF52540">
    <property type="entry name" value="P-loop containing nucleoside triphosphate hydrolases"/>
    <property type="match status" value="1"/>
</dbReference>
<feature type="transmembrane region" description="Helical" evidence="5">
    <location>
        <begin position="72"/>
        <end position="90"/>
    </location>
</feature>
<organism evidence="8 9">
    <name type="scientific">Williamsia phyllosphaerae</name>
    <dbReference type="NCBI Taxonomy" id="885042"/>
    <lineage>
        <taxon>Bacteria</taxon>
        <taxon>Bacillati</taxon>
        <taxon>Actinomycetota</taxon>
        <taxon>Actinomycetes</taxon>
        <taxon>Mycobacteriales</taxon>
        <taxon>Nocardiaceae</taxon>
        <taxon>Williamsia</taxon>
    </lineage>
</organism>
<sequence>MSAADVSGAAQTRPPTVLTGSRILLLGMARNRRWLTTGSLLYGLHQITQVLVPVVIGVVIDQAVSTGDLGALVVWIAVLFGLFMALTLTWRFGARILTWAEAGEGCTLRVEVAAKILSPRGVRTDLRSGELLTISSSDADNTSYMLDYIPRIVEAVTATLACAVALMIINVPLGLGVLVGTPVVLAVLHLSAPLITRRVQDQQETVGRATAVATDLVAGLRPLRGIGAQQAAAQRYRDISQTSLQATLRAARTQRGFAGVSATISNLLSAGIAIASGWLALDGHISIGQFVTVIGLAQFLIEPLTQLTVVPSWVAEARASANRLSLVFAAPSLLPDGDRDPGEPPYGLQVTGLGYGSLDGVDLTVEPGELLGVVAPKSADAEALVAVLSGRVPPEEYRGTVRLGANHLHEIEHRQAREAMVVEPHITDIFTGTLGSNITAGAPDPDPELITDALRSSAATDVVTMHDAGLDAPVTERGSSLSGGQRQRVALARALLVEPSVLVLHDPTTAIDSVTEKTVADGITAMRHRGETGFTTVLVTSSPTLLAGVDRVVVLGSDGVVAAGSHAELSETDDDYRRAVLR</sequence>
<evidence type="ECO:0000256" key="2">
    <source>
        <dbReference type="ARBA" id="ARBA00022692"/>
    </source>
</evidence>